<reference evidence="1" key="1">
    <citation type="journal article" date="2017" name="Appl. Environ. Microbiol.">
        <title>Molecular characterization of an Endozoicomonas-like organism causing infection in king scallop Pecten maximus L.</title>
        <authorList>
            <person name="Cano I."/>
            <person name="van Aerle R."/>
            <person name="Ross S."/>
            <person name="Verner-Jeffreys D.W."/>
            <person name="Paley R.K."/>
            <person name="Rimmer G."/>
            <person name="Ryder D."/>
            <person name="Hooper P."/>
            <person name="Stone D."/>
            <person name="Feist S.W."/>
        </authorList>
    </citation>
    <scope>NUCLEOTIDE SEQUENCE</scope>
</reference>
<dbReference type="EMBL" id="NSIT01000128">
    <property type="protein sequence ID" value="PJE78791.1"/>
    <property type="molecule type" value="Genomic_DNA"/>
</dbReference>
<dbReference type="AlphaFoldDB" id="A0A2H9T6E5"/>
<accession>A0A2H9T6E5</accession>
<evidence type="ECO:0000313" key="1">
    <source>
        <dbReference type="EMBL" id="PJE78791.1"/>
    </source>
</evidence>
<comment type="caution">
    <text evidence="1">The sequence shown here is derived from an EMBL/GenBank/DDBJ whole genome shotgun (WGS) entry which is preliminary data.</text>
</comment>
<sequence length="48" mass="5470">MAEKMINVNSSVRSSGGKLKLRKMVSGIDFRFNPDENIQIIKYLTVLQ</sequence>
<proteinExistence type="predicted"/>
<organism evidence="1">
    <name type="scientific">invertebrate metagenome</name>
    <dbReference type="NCBI Taxonomy" id="1711999"/>
    <lineage>
        <taxon>unclassified sequences</taxon>
        <taxon>metagenomes</taxon>
        <taxon>organismal metagenomes</taxon>
    </lineage>
</organism>
<name>A0A2H9T6E5_9ZZZZ</name>
<gene>
    <name evidence="1" type="ORF">CI610_02264</name>
</gene>
<protein>
    <submittedName>
        <fullName evidence="1">Uncharacterized protein</fullName>
    </submittedName>
</protein>